<gene>
    <name evidence="8" type="primary">pnp</name>
    <name evidence="10" type="ORF">SAMN05216234_10586</name>
</gene>
<dbReference type="OrthoDB" id="9804305at2"/>
<comment type="subcellular location">
    <subcellularLocation>
        <location evidence="8">Cytoplasm</location>
    </subcellularLocation>
</comment>
<dbReference type="STRING" id="223786.SAMN05216234_10586"/>
<dbReference type="InterPro" id="IPR003029">
    <property type="entry name" value="S1_domain"/>
</dbReference>
<dbReference type="SUPFAM" id="SSF46915">
    <property type="entry name" value="Polynucleotide phosphorylase/guanosine pentaphosphate synthase (PNPase/GPSI), domain 3"/>
    <property type="match status" value="1"/>
</dbReference>
<dbReference type="SUPFAM" id="SSF50249">
    <property type="entry name" value="Nucleic acid-binding proteins"/>
    <property type="match status" value="1"/>
</dbReference>
<keyword evidence="6 8" id="KW-0460">Magnesium</keyword>
<keyword evidence="11" id="KW-1185">Reference proteome</keyword>
<dbReference type="InterPro" id="IPR012162">
    <property type="entry name" value="PNPase"/>
</dbReference>
<proteinExistence type="inferred from homology"/>
<dbReference type="InterPro" id="IPR027408">
    <property type="entry name" value="PNPase/RNase_PH_dom_sf"/>
</dbReference>
<evidence type="ECO:0000259" key="9">
    <source>
        <dbReference type="PROSITE" id="PS50126"/>
    </source>
</evidence>
<feature type="binding site" evidence="8">
    <location>
        <position position="518"/>
    </location>
    <ligand>
        <name>Mg(2+)</name>
        <dbReference type="ChEBI" id="CHEBI:18420"/>
    </ligand>
</feature>
<feature type="domain" description="S1 motif" evidence="9">
    <location>
        <begin position="663"/>
        <end position="732"/>
    </location>
</feature>
<dbReference type="Pfam" id="PF03726">
    <property type="entry name" value="PNPase"/>
    <property type="match status" value="1"/>
</dbReference>
<keyword evidence="2 8" id="KW-0963">Cytoplasm</keyword>
<dbReference type="GO" id="GO:0005829">
    <property type="term" value="C:cytosol"/>
    <property type="evidence" value="ECO:0007669"/>
    <property type="project" value="TreeGrafter"/>
</dbReference>
<dbReference type="InterPro" id="IPR004088">
    <property type="entry name" value="KH_dom_type_1"/>
</dbReference>
<dbReference type="InterPro" id="IPR012340">
    <property type="entry name" value="NA-bd_OB-fold"/>
</dbReference>
<keyword evidence="4 8" id="KW-0548">Nucleotidyltransferase</keyword>
<dbReference type="PANTHER" id="PTHR11252">
    <property type="entry name" value="POLYRIBONUCLEOTIDE NUCLEOTIDYLTRANSFERASE"/>
    <property type="match status" value="1"/>
</dbReference>
<dbReference type="GO" id="GO:0006396">
    <property type="term" value="P:RNA processing"/>
    <property type="evidence" value="ECO:0007669"/>
    <property type="project" value="InterPro"/>
</dbReference>
<dbReference type="GO" id="GO:0006402">
    <property type="term" value="P:mRNA catabolic process"/>
    <property type="evidence" value="ECO:0007669"/>
    <property type="project" value="UniProtKB-UniRule"/>
</dbReference>
<dbReference type="Gene3D" id="3.30.230.70">
    <property type="entry name" value="GHMP Kinase, N-terminal domain"/>
    <property type="match status" value="2"/>
</dbReference>
<dbReference type="Pfam" id="PF00013">
    <property type="entry name" value="KH_1"/>
    <property type="match status" value="1"/>
</dbReference>
<dbReference type="PANTHER" id="PTHR11252:SF0">
    <property type="entry name" value="POLYRIBONUCLEOTIDE NUCLEOTIDYLTRANSFERASE 1, MITOCHONDRIAL"/>
    <property type="match status" value="1"/>
</dbReference>
<evidence type="ECO:0000256" key="1">
    <source>
        <dbReference type="ARBA" id="ARBA00007404"/>
    </source>
</evidence>
<comment type="catalytic activity">
    <reaction evidence="8">
        <text>RNA(n+1) + phosphate = RNA(n) + a ribonucleoside 5'-diphosphate</text>
        <dbReference type="Rhea" id="RHEA:22096"/>
        <dbReference type="Rhea" id="RHEA-COMP:14527"/>
        <dbReference type="Rhea" id="RHEA-COMP:17342"/>
        <dbReference type="ChEBI" id="CHEBI:43474"/>
        <dbReference type="ChEBI" id="CHEBI:57930"/>
        <dbReference type="ChEBI" id="CHEBI:140395"/>
        <dbReference type="EC" id="2.7.7.8"/>
    </reaction>
</comment>
<dbReference type="HAMAP" id="MF_01595">
    <property type="entry name" value="PNPase"/>
    <property type="match status" value="1"/>
</dbReference>
<comment type="cofactor">
    <cofactor evidence="8">
        <name>Mg(2+)</name>
        <dbReference type="ChEBI" id="CHEBI:18420"/>
    </cofactor>
</comment>
<dbReference type="SMART" id="SM00322">
    <property type="entry name" value="KH"/>
    <property type="match status" value="1"/>
</dbReference>
<sequence>MTCRFEFEMNNRSITVETGKVARQANGAVLLKSGNTVLLATAVMDEKPVEEHFLPLTVQYIEKSYAAGKIPGGFVKRETKPSDFETLTSRLIDRSLRPLFPKGFFYPVQITVMLLSVDDGADLQSLALDAASAALYLSDIPVKKCVAGVRIGRKDGKFILNPTLDELEDGSLDLFVSGTKEDLLMIEMRSIGTVEVELEPSVTVDPMIDPMMAEQVIQIPRVNELNEEELVEAISLAQNAISLAAGEYEKAFAEAVKPKADVELFDEVANPSIVAYIQEFYMDDINHALDGMAKSERGGELKAIVAKVMSDDVAVKEEWSEEEVKCAVDAVKRARVRSMILEEGRRADGRGLKDVRPISIETNILPSVHGSCLFTRGETQALVTCTLGNRQDAQMFERITGKSASYEEFMVHYNFPGFSVGEASRIGPPGRRELGHGNLAKRAIEPSLDKTELDAIVRLVSEILESNGSSSMATVCGGSLALKAADVPVQKLIAGVAMGLVTEDDKYAILTDIMGLEDHDGDMDFKVAGSKDGITALQMDIKLGGISLTLLREALEQAREARLHILEIMEKAAAEIEVNESILPSTEIFHVEPHKIVDIIGQAGKTIREIIEMFEVSIDLDKKEGEVKVSGPSKAKVKAACDHIKGIVQNGGAKKEIPQFELDKPIVGKVKKLVDFGAFIELPGDIDGLLHISKISRGRIDHPSDLLSEGQEVEVVVKSQKGHKIELALAKPLD</sequence>
<dbReference type="InterPro" id="IPR004087">
    <property type="entry name" value="KH_dom"/>
</dbReference>
<dbReference type="InterPro" id="IPR036456">
    <property type="entry name" value="PNPase_PH_RNA-bd_sf"/>
</dbReference>
<evidence type="ECO:0000256" key="6">
    <source>
        <dbReference type="ARBA" id="ARBA00022842"/>
    </source>
</evidence>
<dbReference type="InterPro" id="IPR036612">
    <property type="entry name" value="KH_dom_type_1_sf"/>
</dbReference>
<name>A0A1I5MAK0_9BACT</name>
<dbReference type="GO" id="GO:0004654">
    <property type="term" value="F:polyribonucleotide nucleotidyltransferase activity"/>
    <property type="evidence" value="ECO:0007669"/>
    <property type="project" value="UniProtKB-UniRule"/>
</dbReference>
<dbReference type="SUPFAM" id="SSF54791">
    <property type="entry name" value="Eukaryotic type KH-domain (KH-domain type I)"/>
    <property type="match status" value="1"/>
</dbReference>
<dbReference type="RefSeq" id="WP_092911070.1">
    <property type="nucleotide sequence ID" value="NZ_FOXB01000005.1"/>
</dbReference>
<dbReference type="CDD" id="cd11364">
    <property type="entry name" value="RNase_PH_PNPase_2"/>
    <property type="match status" value="1"/>
</dbReference>
<dbReference type="Pfam" id="PF01138">
    <property type="entry name" value="RNase_PH"/>
    <property type="match status" value="2"/>
</dbReference>
<dbReference type="InterPro" id="IPR015847">
    <property type="entry name" value="ExoRNase_PH_dom2"/>
</dbReference>
<dbReference type="CDD" id="cd02393">
    <property type="entry name" value="KH-I_PNPase"/>
    <property type="match status" value="1"/>
</dbReference>
<dbReference type="NCBIfam" id="NF008805">
    <property type="entry name" value="PRK11824.1"/>
    <property type="match status" value="1"/>
</dbReference>
<dbReference type="GO" id="GO:0000175">
    <property type="term" value="F:3'-5'-RNA exonuclease activity"/>
    <property type="evidence" value="ECO:0007669"/>
    <property type="project" value="TreeGrafter"/>
</dbReference>
<dbReference type="SUPFAM" id="SSF54211">
    <property type="entry name" value="Ribosomal protein S5 domain 2-like"/>
    <property type="match status" value="2"/>
</dbReference>
<keyword evidence="5 8" id="KW-0479">Metal-binding</keyword>
<evidence type="ECO:0000256" key="5">
    <source>
        <dbReference type="ARBA" id="ARBA00022723"/>
    </source>
</evidence>
<dbReference type="Pfam" id="PF03725">
    <property type="entry name" value="RNase_PH_C"/>
    <property type="match status" value="2"/>
</dbReference>
<dbReference type="Gene3D" id="3.30.1370.10">
    <property type="entry name" value="K Homology domain, type 1"/>
    <property type="match status" value="1"/>
</dbReference>
<reference evidence="10 11" key="1">
    <citation type="submission" date="2016-10" db="EMBL/GenBank/DDBJ databases">
        <authorList>
            <person name="de Groot N.N."/>
        </authorList>
    </citation>
    <scope>NUCLEOTIDE SEQUENCE [LARGE SCALE GENOMIC DNA]</scope>
    <source>
        <strain evidence="10 11">EP1-55-1</strain>
    </source>
</reference>
<keyword evidence="7 8" id="KW-0694">RNA-binding</keyword>
<dbReference type="InterPro" id="IPR001247">
    <property type="entry name" value="ExoRNase_PH_dom1"/>
</dbReference>
<evidence type="ECO:0000256" key="2">
    <source>
        <dbReference type="ARBA" id="ARBA00022490"/>
    </source>
</evidence>
<evidence type="ECO:0000256" key="4">
    <source>
        <dbReference type="ARBA" id="ARBA00022695"/>
    </source>
</evidence>
<dbReference type="InterPro" id="IPR036345">
    <property type="entry name" value="ExoRNase_PH_dom2_sf"/>
</dbReference>
<organism evidence="10 11">
    <name type="scientific">Hydrogenimonas thermophila</name>
    <dbReference type="NCBI Taxonomy" id="223786"/>
    <lineage>
        <taxon>Bacteria</taxon>
        <taxon>Pseudomonadati</taxon>
        <taxon>Campylobacterota</taxon>
        <taxon>Epsilonproteobacteria</taxon>
        <taxon>Campylobacterales</taxon>
        <taxon>Hydrogenimonadaceae</taxon>
        <taxon>Hydrogenimonas</taxon>
    </lineage>
</organism>
<accession>A0A1I5MAK0</accession>
<keyword evidence="3 8" id="KW-0808">Transferase</keyword>
<dbReference type="PROSITE" id="PS50126">
    <property type="entry name" value="S1"/>
    <property type="match status" value="1"/>
</dbReference>
<evidence type="ECO:0000313" key="11">
    <source>
        <dbReference type="Proteomes" id="UP000199227"/>
    </source>
</evidence>
<dbReference type="EC" id="2.7.7.8" evidence="8"/>
<feature type="binding site" evidence="8">
    <location>
        <position position="524"/>
    </location>
    <ligand>
        <name>Mg(2+)</name>
        <dbReference type="ChEBI" id="CHEBI:18420"/>
    </ligand>
</feature>
<dbReference type="FunFam" id="3.30.1370.10:FF:000001">
    <property type="entry name" value="Polyribonucleotide nucleotidyltransferase"/>
    <property type="match status" value="1"/>
</dbReference>
<dbReference type="PIRSF" id="PIRSF005499">
    <property type="entry name" value="PNPase"/>
    <property type="match status" value="1"/>
</dbReference>
<dbReference type="FunFam" id="3.30.230.70:FF:000029">
    <property type="entry name" value="Polyribonucleotide nucleotidyltransferase"/>
    <property type="match status" value="1"/>
</dbReference>
<evidence type="ECO:0000256" key="7">
    <source>
        <dbReference type="ARBA" id="ARBA00022884"/>
    </source>
</evidence>
<dbReference type="EMBL" id="FOXB01000005">
    <property type="protein sequence ID" value="SFP06575.1"/>
    <property type="molecule type" value="Genomic_DNA"/>
</dbReference>
<comment type="similarity">
    <text evidence="1 8">Belongs to the polyribonucleotide nucleotidyltransferase family.</text>
</comment>
<protein>
    <recommendedName>
        <fullName evidence="8">Polyribonucleotide nucleotidyltransferase</fullName>
        <ecNumber evidence="8">2.7.7.8</ecNumber>
    </recommendedName>
    <alternativeName>
        <fullName evidence="8">Polynucleotide phosphorylase</fullName>
        <shortName evidence="8">PNPase</shortName>
    </alternativeName>
</protein>
<dbReference type="PROSITE" id="PS50084">
    <property type="entry name" value="KH_TYPE_1"/>
    <property type="match status" value="1"/>
</dbReference>
<dbReference type="Gene3D" id="2.40.50.140">
    <property type="entry name" value="Nucleic acid-binding proteins"/>
    <property type="match status" value="1"/>
</dbReference>
<dbReference type="GO" id="GO:0003723">
    <property type="term" value="F:RNA binding"/>
    <property type="evidence" value="ECO:0007669"/>
    <property type="project" value="UniProtKB-UniRule"/>
</dbReference>
<dbReference type="GO" id="GO:0000287">
    <property type="term" value="F:magnesium ion binding"/>
    <property type="evidence" value="ECO:0007669"/>
    <property type="project" value="UniProtKB-UniRule"/>
</dbReference>
<dbReference type="SUPFAM" id="SSF55666">
    <property type="entry name" value="Ribonuclease PH domain 2-like"/>
    <property type="match status" value="2"/>
</dbReference>
<dbReference type="AlphaFoldDB" id="A0A1I5MAK0"/>
<dbReference type="FunFam" id="3.30.230.70:FF:000026">
    <property type="entry name" value="Polyribonucleotide nucleotidyltransferase"/>
    <property type="match status" value="1"/>
</dbReference>
<dbReference type="InterPro" id="IPR020568">
    <property type="entry name" value="Ribosomal_Su5_D2-typ_SF"/>
</dbReference>
<dbReference type="Proteomes" id="UP000199227">
    <property type="component" value="Unassembled WGS sequence"/>
</dbReference>
<dbReference type="InterPro" id="IPR015848">
    <property type="entry name" value="PNPase_PH_RNA-bd_bac/org-type"/>
</dbReference>
<dbReference type="SMART" id="SM00316">
    <property type="entry name" value="S1"/>
    <property type="match status" value="1"/>
</dbReference>
<evidence type="ECO:0000256" key="8">
    <source>
        <dbReference type="HAMAP-Rule" id="MF_01595"/>
    </source>
</evidence>
<dbReference type="Pfam" id="PF00575">
    <property type="entry name" value="S1"/>
    <property type="match status" value="1"/>
</dbReference>
<evidence type="ECO:0000313" key="10">
    <source>
        <dbReference type="EMBL" id="SFP06575.1"/>
    </source>
</evidence>
<comment type="function">
    <text evidence="8">Involved in mRNA degradation. Catalyzes the phosphorolysis of single-stranded polyribonucleotides processively in the 3'- to 5'-direction.</text>
</comment>
<evidence type="ECO:0000256" key="3">
    <source>
        <dbReference type="ARBA" id="ARBA00022679"/>
    </source>
</evidence>